<dbReference type="GO" id="GO:0006955">
    <property type="term" value="P:immune response"/>
    <property type="evidence" value="ECO:0007669"/>
    <property type="project" value="TreeGrafter"/>
</dbReference>
<dbReference type="InterPro" id="IPR011162">
    <property type="entry name" value="MHC_I/II-like_Ag-recog"/>
</dbReference>
<evidence type="ECO:0000313" key="4">
    <source>
        <dbReference type="EMBL" id="CAB1441291.1"/>
    </source>
</evidence>
<dbReference type="AlphaFoldDB" id="A0A9N7V1Z6"/>
<dbReference type="GO" id="GO:0005615">
    <property type="term" value="C:extracellular space"/>
    <property type="evidence" value="ECO:0007669"/>
    <property type="project" value="TreeGrafter"/>
</dbReference>
<dbReference type="InterPro" id="IPR001039">
    <property type="entry name" value="MHC_I_a_a1/a2"/>
</dbReference>
<dbReference type="EMBL" id="CADEAL010002604">
    <property type="protein sequence ID" value="CAB1441291.1"/>
    <property type="molecule type" value="Genomic_DNA"/>
</dbReference>
<dbReference type="PRINTS" id="PR01638">
    <property type="entry name" value="MHCCLASSI"/>
</dbReference>
<keyword evidence="1" id="KW-0325">Glycoprotein</keyword>
<dbReference type="PANTHER" id="PTHR16675:SF237">
    <property type="entry name" value="MHC CLASS I ANTIGEN TRANSCRIPT VARIANT 1-RELATED"/>
    <property type="match status" value="1"/>
</dbReference>
<dbReference type="SUPFAM" id="SSF54452">
    <property type="entry name" value="MHC antigen-recognition domain"/>
    <property type="match status" value="1"/>
</dbReference>
<feature type="non-terminal residue" evidence="4">
    <location>
        <position position="254"/>
    </location>
</feature>
<dbReference type="PANTHER" id="PTHR16675">
    <property type="entry name" value="MHC CLASS I-RELATED"/>
    <property type="match status" value="1"/>
</dbReference>
<evidence type="ECO:0000256" key="1">
    <source>
        <dbReference type="ARBA" id="ARBA00023180"/>
    </source>
</evidence>
<name>A0A9N7V1Z6_PLEPL</name>
<accession>A0A9N7V1Z6</accession>
<comment type="similarity">
    <text evidence="2">Belongs to the MHC class I family.</text>
</comment>
<gene>
    <name evidence="4" type="ORF">PLEPLA_LOCUS29069</name>
</gene>
<evidence type="ECO:0000313" key="5">
    <source>
        <dbReference type="Proteomes" id="UP001153269"/>
    </source>
</evidence>
<dbReference type="InterPro" id="IPR050208">
    <property type="entry name" value="MHC_class-I_related"/>
</dbReference>
<feature type="domain" description="MHC class I-like antigen recognition-like" evidence="3">
    <location>
        <begin position="45"/>
        <end position="219"/>
    </location>
</feature>
<comment type="caution">
    <text evidence="4">The sequence shown here is derived from an EMBL/GenBank/DDBJ whole genome shotgun (WGS) entry which is preliminary data.</text>
</comment>
<dbReference type="GO" id="GO:0009897">
    <property type="term" value="C:external side of plasma membrane"/>
    <property type="evidence" value="ECO:0007669"/>
    <property type="project" value="TreeGrafter"/>
</dbReference>
<evidence type="ECO:0000259" key="3">
    <source>
        <dbReference type="Pfam" id="PF00129"/>
    </source>
</evidence>
<keyword evidence="5" id="KW-1185">Reference proteome</keyword>
<dbReference type="InterPro" id="IPR011161">
    <property type="entry name" value="MHC_I-like_Ag-recog"/>
</dbReference>
<reference evidence="4" key="1">
    <citation type="submission" date="2020-03" db="EMBL/GenBank/DDBJ databases">
        <authorList>
            <person name="Weist P."/>
        </authorList>
    </citation>
    <scope>NUCLEOTIDE SEQUENCE</scope>
</reference>
<organism evidence="4 5">
    <name type="scientific">Pleuronectes platessa</name>
    <name type="common">European plaice</name>
    <dbReference type="NCBI Taxonomy" id="8262"/>
    <lineage>
        <taxon>Eukaryota</taxon>
        <taxon>Metazoa</taxon>
        <taxon>Chordata</taxon>
        <taxon>Craniata</taxon>
        <taxon>Vertebrata</taxon>
        <taxon>Euteleostomi</taxon>
        <taxon>Actinopterygii</taxon>
        <taxon>Neopterygii</taxon>
        <taxon>Teleostei</taxon>
        <taxon>Neoteleostei</taxon>
        <taxon>Acanthomorphata</taxon>
        <taxon>Carangaria</taxon>
        <taxon>Pleuronectiformes</taxon>
        <taxon>Pleuronectoidei</taxon>
        <taxon>Pleuronectidae</taxon>
        <taxon>Pleuronectes</taxon>
    </lineage>
</organism>
<protein>
    <recommendedName>
        <fullName evidence="3">MHC class I-like antigen recognition-like domain-containing protein</fullName>
    </recommendedName>
</protein>
<proteinExistence type="inferred from homology"/>
<dbReference type="Gene3D" id="3.30.500.10">
    <property type="entry name" value="MHC class I-like antigen recognition-like"/>
    <property type="match status" value="1"/>
</dbReference>
<dbReference type="FunFam" id="3.30.500.10:FF:000001">
    <property type="entry name" value="H-2 class I histocompatibility antigen, alpha chain"/>
    <property type="match status" value="1"/>
</dbReference>
<evidence type="ECO:0000256" key="2">
    <source>
        <dbReference type="RuleBase" id="RU004439"/>
    </source>
</evidence>
<sequence length="254" mass="29106">QVSLCGDRSSSTFSPVQRNTPPLTMFTVLSLLLLAGAHSATARIHSLKNFYTASSQVQNLPEFVVVGLVDDVQIEYYDSNTMKAEPKQDWMLKATDSHYWERDTQNALLHQQVFKNNIEILKERFNQTGGVHIFQYTSGCEWDDETGEVKGFRQFGYDGEDFISWDMETETWIAPTPQSVITKLKWDQDKARLAQNKNFLHEECPTFLKKFLEHGRSSLLRTGDITEPPSTQCSSFFLCGSEREQIHKHLLDSV</sequence>
<dbReference type="Pfam" id="PF00129">
    <property type="entry name" value="MHC_I"/>
    <property type="match status" value="1"/>
</dbReference>
<dbReference type="Proteomes" id="UP001153269">
    <property type="component" value="Unassembled WGS sequence"/>
</dbReference>
<dbReference type="InterPro" id="IPR037055">
    <property type="entry name" value="MHC_I-like_Ag-recog_sf"/>
</dbReference>